<evidence type="ECO:0000313" key="2">
    <source>
        <dbReference type="Proteomes" id="UP000886595"/>
    </source>
</evidence>
<organism evidence="1 2">
    <name type="scientific">Brassica carinata</name>
    <name type="common">Ethiopian mustard</name>
    <name type="synonym">Abyssinian cabbage</name>
    <dbReference type="NCBI Taxonomy" id="52824"/>
    <lineage>
        <taxon>Eukaryota</taxon>
        <taxon>Viridiplantae</taxon>
        <taxon>Streptophyta</taxon>
        <taxon>Embryophyta</taxon>
        <taxon>Tracheophyta</taxon>
        <taxon>Spermatophyta</taxon>
        <taxon>Magnoliopsida</taxon>
        <taxon>eudicotyledons</taxon>
        <taxon>Gunneridae</taxon>
        <taxon>Pentapetalae</taxon>
        <taxon>rosids</taxon>
        <taxon>malvids</taxon>
        <taxon>Brassicales</taxon>
        <taxon>Brassicaceae</taxon>
        <taxon>Brassiceae</taxon>
        <taxon>Brassica</taxon>
    </lineage>
</organism>
<dbReference type="AlphaFoldDB" id="A0A8X7PQ41"/>
<name>A0A8X7PQ41_BRACI</name>
<gene>
    <name evidence="1" type="ORF">Bca52824_085024</name>
</gene>
<dbReference type="OrthoDB" id="10518955at2759"/>
<keyword evidence="2" id="KW-1185">Reference proteome</keyword>
<dbReference type="Proteomes" id="UP000886595">
    <property type="component" value="Unassembled WGS sequence"/>
</dbReference>
<protein>
    <submittedName>
        <fullName evidence="1">Uncharacterized protein</fullName>
    </submittedName>
</protein>
<comment type="caution">
    <text evidence="1">The sequence shown here is derived from an EMBL/GenBank/DDBJ whole genome shotgun (WGS) entry which is preliminary data.</text>
</comment>
<reference evidence="1 2" key="1">
    <citation type="submission" date="2020-02" db="EMBL/GenBank/DDBJ databases">
        <authorList>
            <person name="Ma Q."/>
            <person name="Huang Y."/>
            <person name="Song X."/>
            <person name="Pei D."/>
        </authorList>
    </citation>
    <scope>NUCLEOTIDE SEQUENCE [LARGE SCALE GENOMIC DNA]</scope>
    <source>
        <strain evidence="1">Sxm20200214</strain>
        <tissue evidence="1">Leaf</tissue>
    </source>
</reference>
<sequence length="62" mass="6934">MAPILRSVNFAQITRGGRSVARNFSSYRRSYELETEALPLIACMRLEVRLACLLSQLTGTDS</sequence>
<evidence type="ECO:0000313" key="1">
    <source>
        <dbReference type="EMBL" id="KAG2254888.1"/>
    </source>
</evidence>
<proteinExistence type="predicted"/>
<dbReference type="EMBL" id="JAAMPC010000016">
    <property type="protein sequence ID" value="KAG2254888.1"/>
    <property type="molecule type" value="Genomic_DNA"/>
</dbReference>
<accession>A0A8X7PQ41</accession>